<comment type="caution">
    <text evidence="3">The sequence shown here is derived from an EMBL/GenBank/DDBJ whole genome shotgun (WGS) entry which is preliminary data.</text>
</comment>
<evidence type="ECO:0000256" key="1">
    <source>
        <dbReference type="SAM" id="MobiDB-lite"/>
    </source>
</evidence>
<dbReference type="Proteomes" id="UP001364211">
    <property type="component" value="Unassembled WGS sequence"/>
</dbReference>
<dbReference type="EMBL" id="JBBJUP010000003">
    <property type="protein sequence ID" value="MEJ8278286.1"/>
    <property type="molecule type" value="Genomic_DNA"/>
</dbReference>
<keyword evidence="2" id="KW-0812">Transmembrane</keyword>
<name>A0ABU8T3Y9_9PSEU</name>
<gene>
    <name evidence="3" type="ORF">WJX68_05025</name>
</gene>
<organism evidence="3 4">
    <name type="scientific">Pseudonocardia spirodelae</name>
    <dbReference type="NCBI Taxonomy" id="3133431"/>
    <lineage>
        <taxon>Bacteria</taxon>
        <taxon>Bacillati</taxon>
        <taxon>Actinomycetota</taxon>
        <taxon>Actinomycetes</taxon>
        <taxon>Pseudonocardiales</taxon>
        <taxon>Pseudonocardiaceae</taxon>
        <taxon>Pseudonocardia</taxon>
    </lineage>
</organism>
<keyword evidence="2" id="KW-1133">Transmembrane helix</keyword>
<sequence>MTENDTTLVPPGRNGSHPLTGSAPPADAATRGPDARRLQLWGLLALVLVILGAGTGFLASLLVTPQFAARSDLLYVITREQPTGFLREDRNLTTQTVMLQSRTVVEPVAVAAGLTPEELAARTTVTLVPESEVISVEVRDPSPDRALQLVQALTARYLQVSSDRARGGVQNYLDGELRGVLARLDAIPAADSRERAPLVDREQELRGRLDDLAVTDIAGPAASVLVPAWVEPDPVAPDRAWAVGTGAASGLLVALVLVAVLARRGASRR</sequence>
<feature type="transmembrane region" description="Helical" evidence="2">
    <location>
        <begin position="40"/>
        <end position="63"/>
    </location>
</feature>
<reference evidence="3 4" key="1">
    <citation type="submission" date="2024-03" db="EMBL/GenBank/DDBJ databases">
        <title>Draft genome sequence of Pseudonocardia sp. DW16-2.</title>
        <authorList>
            <person name="Duangmal K."/>
        </authorList>
    </citation>
    <scope>NUCLEOTIDE SEQUENCE [LARGE SCALE GENOMIC DNA]</scope>
    <source>
        <strain evidence="3 4">DW16-2</strain>
    </source>
</reference>
<dbReference type="PANTHER" id="PTHR32309">
    <property type="entry name" value="TYROSINE-PROTEIN KINASE"/>
    <property type="match status" value="1"/>
</dbReference>
<feature type="transmembrane region" description="Helical" evidence="2">
    <location>
        <begin position="242"/>
        <end position="262"/>
    </location>
</feature>
<evidence type="ECO:0000313" key="3">
    <source>
        <dbReference type="EMBL" id="MEJ8278286.1"/>
    </source>
</evidence>
<evidence type="ECO:0000313" key="4">
    <source>
        <dbReference type="Proteomes" id="UP001364211"/>
    </source>
</evidence>
<dbReference type="InterPro" id="IPR050445">
    <property type="entry name" value="Bact_polysacc_biosynth/exp"/>
</dbReference>
<evidence type="ECO:0000256" key="2">
    <source>
        <dbReference type="SAM" id="Phobius"/>
    </source>
</evidence>
<accession>A0ABU8T3Y9</accession>
<keyword evidence="4" id="KW-1185">Reference proteome</keyword>
<keyword evidence="2" id="KW-0472">Membrane</keyword>
<proteinExistence type="predicted"/>
<feature type="region of interest" description="Disordered" evidence="1">
    <location>
        <begin position="1"/>
        <end position="31"/>
    </location>
</feature>
<dbReference type="PANTHER" id="PTHR32309:SF31">
    <property type="entry name" value="CAPSULAR EXOPOLYSACCHARIDE FAMILY"/>
    <property type="match status" value="1"/>
</dbReference>
<protein>
    <recommendedName>
        <fullName evidence="5">Polysaccharide chain length determinant N-terminal domain-containing protein</fullName>
    </recommendedName>
</protein>
<dbReference type="RefSeq" id="WP_340286438.1">
    <property type="nucleotide sequence ID" value="NZ_JBBJUP010000003.1"/>
</dbReference>
<evidence type="ECO:0008006" key="5">
    <source>
        <dbReference type="Google" id="ProtNLM"/>
    </source>
</evidence>